<feature type="transmembrane region" description="Helical" evidence="8">
    <location>
        <begin position="471"/>
        <end position="494"/>
    </location>
</feature>
<feature type="domain" description="RCK C-terminal" evidence="9">
    <location>
        <begin position="683"/>
        <end position="764"/>
    </location>
</feature>
<feature type="transmembrane region" description="Helical" evidence="8">
    <location>
        <begin position="47"/>
        <end position="65"/>
    </location>
</feature>
<gene>
    <name evidence="10" type="ORF">HMPREF0658_0961</name>
</gene>
<evidence type="ECO:0000256" key="5">
    <source>
        <dbReference type="ARBA" id="ARBA00022692"/>
    </source>
</evidence>
<evidence type="ECO:0000313" key="10">
    <source>
        <dbReference type="EMBL" id="EFM02104.1"/>
    </source>
</evidence>
<proteinExistence type="inferred from homology"/>
<keyword evidence="3" id="KW-0813">Transport</keyword>
<evidence type="ECO:0000313" key="11">
    <source>
        <dbReference type="Proteomes" id="UP000004394"/>
    </source>
</evidence>
<dbReference type="PANTHER" id="PTHR42751:SF3">
    <property type="entry name" value="SODIUM_GLUTAMATE SYMPORTER"/>
    <property type="match status" value="1"/>
</dbReference>
<sequence length="764" mass="84629">MKRYRDAFLLKGETIMSGLPELIKDLALILVVAGVVTVLFKKLKQPLVLGYIVAGFLVSPHMPYIPSIIDKTDIQTWADIGVIFLLFSMGLDFSFKKITKLGMAPFIAVTLIFISMFTLGYVAGHFFSWTHMECVFLAAVFAVCSSTTIIYKTFTDLKLKQQNFTNLVLSVLVLEDVISIIVMVMLSAIAGGDSVNGEQLAGIVTKIVFFIVLWFVVGIFFVPLLLRKIRGLLTNEILLIVSLALCFFMAILSSLVGFSSAFGAFVIGSILAETVEGTHIIKVVDPIKDLFGAVFFVSVGMLVNLHIIIEYAVPIVVIVSLIVVGQALFGTMAFLLSGQSLKTAMRCSFSMAQIGEFPFIIASLGLSLGVIGEFMYPVIVAGSAITTFLTPYIIKSAIPAYNILERHLPAEWIKTFNRTTMIGSDANVDNKWRPLLIAMVRHTLIYSILTAATIALALIFLLPFLRELLPHWWANGLCGALALLVIAPFLRAIVAKKNHSEEFKALWNDNRRNRLPLLLTIFIRATLAAAAIFYLLQYLSPLSTLLHIVASLVVLAMMLPSRGLKRRSIRLERLFMQNLRSKDIEAAVMGRNKPLYADHLLDRDVHISDLEVPDDSTWAGKTLRELNLRRLFGVHVSSILRGSRRLNIPNGTTVIYPTDKLQVIGSDEQLTALSNAMAEAVYPADPDIEKREMHLAQLLIAPHHPLIGKTLSESGIRDRYNCMVVGLEEGKQNLTPLDPTRRFAEGDVLWLVGEAEALRTLLAR</sequence>
<feature type="transmembrane region" description="Helical" evidence="8">
    <location>
        <begin position="135"/>
        <end position="154"/>
    </location>
</feature>
<keyword evidence="4" id="KW-0406">Ion transport</keyword>
<keyword evidence="4" id="KW-0630">Potassium</keyword>
<dbReference type="InterPro" id="IPR036721">
    <property type="entry name" value="RCK_C_sf"/>
</dbReference>
<dbReference type="HOGENOM" id="CLU_020579_0_0_10"/>
<evidence type="ECO:0000256" key="8">
    <source>
        <dbReference type="SAM" id="Phobius"/>
    </source>
</evidence>
<dbReference type="SUPFAM" id="SSF116726">
    <property type="entry name" value="TrkA C-terminal domain-like"/>
    <property type="match status" value="2"/>
</dbReference>
<dbReference type="InterPro" id="IPR038770">
    <property type="entry name" value="Na+/solute_symporter_sf"/>
</dbReference>
<dbReference type="AlphaFoldDB" id="E0NS10"/>
<dbReference type="Proteomes" id="UP000004394">
    <property type="component" value="Unassembled WGS sequence"/>
</dbReference>
<keyword evidence="4" id="KW-0633">Potassium transport</keyword>
<dbReference type="PROSITE" id="PS51202">
    <property type="entry name" value="RCK_C"/>
    <property type="match status" value="2"/>
</dbReference>
<feature type="transmembrane region" description="Helical" evidence="8">
    <location>
        <begin position="166"/>
        <end position="191"/>
    </location>
</feature>
<dbReference type="GO" id="GO:0015297">
    <property type="term" value="F:antiporter activity"/>
    <property type="evidence" value="ECO:0007669"/>
    <property type="project" value="InterPro"/>
</dbReference>
<name>E0NS10_9BACT</name>
<comment type="caution">
    <text evidence="10">The sequence shown here is derived from an EMBL/GenBank/DDBJ whole genome shotgun (WGS) entry which is preliminary data.</text>
</comment>
<keyword evidence="6 8" id="KW-1133">Transmembrane helix</keyword>
<dbReference type="eggNOG" id="COG0475">
    <property type="taxonomic scope" value="Bacteria"/>
</dbReference>
<feature type="transmembrane region" description="Helical" evidence="8">
    <location>
        <begin position="237"/>
        <end position="256"/>
    </location>
</feature>
<feature type="transmembrane region" description="Helical" evidence="8">
    <location>
        <begin position="443"/>
        <end position="465"/>
    </location>
</feature>
<dbReference type="InterPro" id="IPR006153">
    <property type="entry name" value="Cation/H_exchanger_TM"/>
</dbReference>
<dbReference type="Pfam" id="PF02080">
    <property type="entry name" value="TrkA_C"/>
    <property type="match status" value="2"/>
</dbReference>
<dbReference type="EMBL" id="AEEI01000032">
    <property type="protein sequence ID" value="EFM02104.1"/>
    <property type="molecule type" value="Genomic_DNA"/>
</dbReference>
<evidence type="ECO:0000259" key="9">
    <source>
        <dbReference type="PROSITE" id="PS51202"/>
    </source>
</evidence>
<evidence type="ECO:0000256" key="2">
    <source>
        <dbReference type="ARBA" id="ARBA00005551"/>
    </source>
</evidence>
<dbReference type="STRING" id="862515.HMPREF0658_0961"/>
<comment type="similarity">
    <text evidence="2">Belongs to the monovalent cation:proton antiporter 2 (CPA2) transporter (TC 2.A.37) family.</text>
</comment>
<feature type="transmembrane region" description="Helical" evidence="8">
    <location>
        <begin position="203"/>
        <end position="225"/>
    </location>
</feature>
<feature type="transmembrane region" description="Helical" evidence="8">
    <location>
        <begin position="315"/>
        <end position="336"/>
    </location>
</feature>
<reference evidence="10" key="1">
    <citation type="submission" date="2010-07" db="EMBL/GenBank/DDBJ databases">
        <authorList>
            <person name="Muzny D."/>
            <person name="Qin X."/>
            <person name="Deng J."/>
            <person name="Jiang H."/>
            <person name="Liu Y."/>
            <person name="Qu J."/>
            <person name="Song X.-Z."/>
            <person name="Zhang L."/>
            <person name="Thornton R."/>
            <person name="Coyle M."/>
            <person name="Francisco L."/>
            <person name="Jackson L."/>
            <person name="Javaid M."/>
            <person name="Korchina V."/>
            <person name="Kovar C."/>
            <person name="Mata R."/>
            <person name="Mathew T."/>
            <person name="Ngo R."/>
            <person name="Nguyen L."/>
            <person name="Nguyen N."/>
            <person name="Okwuonu G."/>
            <person name="Ongeri F."/>
            <person name="Pham C."/>
            <person name="Simmons D."/>
            <person name="Wilczek-Boney K."/>
            <person name="Hale W."/>
            <person name="Jakkamsetti A."/>
            <person name="Pham P."/>
            <person name="Ruth R."/>
            <person name="San Lucas F."/>
            <person name="Warren J."/>
            <person name="Zhang J."/>
            <person name="Zhao Z."/>
            <person name="Zhou C."/>
            <person name="Zhu D."/>
            <person name="Lee S."/>
            <person name="Bess C."/>
            <person name="Blankenburg K."/>
            <person name="Forbes L."/>
            <person name="Fu Q."/>
            <person name="Gubbala S."/>
            <person name="Hirani K."/>
            <person name="Jayaseelan J.C."/>
            <person name="Lara F."/>
            <person name="Munidasa M."/>
            <person name="Palculict T."/>
            <person name="Patil S."/>
            <person name="Pu L.-L."/>
            <person name="Saada N."/>
            <person name="Tang L."/>
            <person name="Weissenberger G."/>
            <person name="Zhu Y."/>
            <person name="Hemphill L."/>
            <person name="Shang Y."/>
            <person name="Youmans B."/>
            <person name="Ayvaz T."/>
            <person name="Ross M."/>
            <person name="Santibanez J."/>
            <person name="Aqrawi P."/>
            <person name="Gross S."/>
            <person name="Joshi V."/>
            <person name="Fowler G."/>
            <person name="Nazareth L."/>
            <person name="Reid J."/>
            <person name="Worley K."/>
            <person name="Petrosino J."/>
            <person name="Highlander S."/>
            <person name="Gibbs R."/>
        </authorList>
    </citation>
    <scope>NUCLEOTIDE SEQUENCE [LARGE SCALE GENOMIC DNA]</scope>
    <source>
        <strain evidence="10">DSM 16973</strain>
    </source>
</reference>
<evidence type="ECO:0000256" key="3">
    <source>
        <dbReference type="ARBA" id="ARBA00022448"/>
    </source>
</evidence>
<dbReference type="GO" id="GO:0006813">
    <property type="term" value="P:potassium ion transport"/>
    <property type="evidence" value="ECO:0007669"/>
    <property type="project" value="UniProtKB-KW"/>
</dbReference>
<dbReference type="PANTHER" id="PTHR42751">
    <property type="entry name" value="SODIUM/HYDROGEN EXCHANGER FAMILY/TRKA DOMAIN PROTEIN"/>
    <property type="match status" value="1"/>
</dbReference>
<keyword evidence="5 8" id="KW-0812">Transmembrane</keyword>
<feature type="transmembrane region" description="Helical" evidence="8">
    <location>
        <begin position="102"/>
        <end position="123"/>
    </location>
</feature>
<accession>E0NS10</accession>
<keyword evidence="7 8" id="KW-0472">Membrane</keyword>
<protein>
    <submittedName>
        <fullName evidence="10">TrkA C-terminal domain protein</fullName>
    </submittedName>
</protein>
<keyword evidence="11" id="KW-1185">Reference proteome</keyword>
<dbReference type="GO" id="GO:0016020">
    <property type="term" value="C:membrane"/>
    <property type="evidence" value="ECO:0007669"/>
    <property type="project" value="UniProtKB-SubCell"/>
</dbReference>
<evidence type="ECO:0000256" key="4">
    <source>
        <dbReference type="ARBA" id="ARBA00022538"/>
    </source>
</evidence>
<feature type="transmembrane region" description="Helical" evidence="8">
    <location>
        <begin position="290"/>
        <end position="309"/>
    </location>
</feature>
<dbReference type="GO" id="GO:1902600">
    <property type="term" value="P:proton transmembrane transport"/>
    <property type="evidence" value="ECO:0007669"/>
    <property type="project" value="InterPro"/>
</dbReference>
<evidence type="ECO:0000256" key="7">
    <source>
        <dbReference type="ARBA" id="ARBA00023136"/>
    </source>
</evidence>
<dbReference type="Pfam" id="PF00999">
    <property type="entry name" value="Na_H_Exchanger"/>
    <property type="match status" value="1"/>
</dbReference>
<organism evidence="10 11">
    <name type="scientific">Hoylesella marshii DSM 16973 = JCM 13450</name>
    <dbReference type="NCBI Taxonomy" id="862515"/>
    <lineage>
        <taxon>Bacteria</taxon>
        <taxon>Pseudomonadati</taxon>
        <taxon>Bacteroidota</taxon>
        <taxon>Bacteroidia</taxon>
        <taxon>Bacteroidales</taxon>
        <taxon>Prevotellaceae</taxon>
        <taxon>Hoylesella</taxon>
    </lineage>
</organism>
<dbReference type="InterPro" id="IPR006037">
    <property type="entry name" value="RCK_C"/>
</dbReference>
<feature type="transmembrane region" description="Helical" evidence="8">
    <location>
        <begin position="22"/>
        <end position="40"/>
    </location>
</feature>
<dbReference type="Gene3D" id="1.20.1530.20">
    <property type="match status" value="1"/>
</dbReference>
<dbReference type="BioCyc" id="PMAR862515-HMP:GMOO-977-MONOMER"/>
<feature type="transmembrane region" description="Helical" evidence="8">
    <location>
        <begin position="542"/>
        <end position="560"/>
    </location>
</feature>
<evidence type="ECO:0000256" key="1">
    <source>
        <dbReference type="ARBA" id="ARBA00004141"/>
    </source>
</evidence>
<feature type="transmembrane region" description="Helical" evidence="8">
    <location>
        <begin position="77"/>
        <end position="95"/>
    </location>
</feature>
<evidence type="ECO:0000256" key="6">
    <source>
        <dbReference type="ARBA" id="ARBA00022989"/>
    </source>
</evidence>
<dbReference type="Gene3D" id="3.30.70.1450">
    <property type="entry name" value="Regulator of K+ conductance, C-terminal domain"/>
    <property type="match status" value="2"/>
</dbReference>
<dbReference type="GO" id="GO:0008324">
    <property type="term" value="F:monoatomic cation transmembrane transporter activity"/>
    <property type="evidence" value="ECO:0007669"/>
    <property type="project" value="InterPro"/>
</dbReference>
<feature type="transmembrane region" description="Helical" evidence="8">
    <location>
        <begin position="515"/>
        <end position="536"/>
    </location>
</feature>
<dbReference type="eggNOG" id="COG0490">
    <property type="taxonomic scope" value="Bacteria"/>
</dbReference>
<feature type="domain" description="RCK C-terminal" evidence="9">
    <location>
        <begin position="595"/>
        <end position="679"/>
    </location>
</feature>
<comment type="subcellular location">
    <subcellularLocation>
        <location evidence="1">Membrane</location>
        <topology evidence="1">Multi-pass membrane protein</topology>
    </subcellularLocation>
</comment>